<accession>A0A518I2L7</accession>
<sequence length="541" mass="59577">MTVRTGLLLAGIFLAGFNLLRAEDLESEDLRAAKHWHQAAGPNGNWQTDGDAPLRWSVTREENIRWRTAMPEAGMSNVTVWADRVFVTTHVPIQTLDQKNAVTDIIGFCLDANTGEKLWQVTLPGSVFISLAGGFTDGTVFAPITDGRHVWFFNRCGSMACYDFEGNEIWMREWTPRFKHNNRQAEPFLAGDAILYVEVADKEAGAKIQKWAAPGKKSKGIAVPEGVDEKDVWTYLHGIDKRTGEVLWREPVGTSVHNTPTVGWTADGKWAVAHARGGPHGPLEKPFGQSLTSLEPGEAGKTLWSTELEGYDPSFACHWNGRYVFGFQKGNHLVMDASSGKLLRTQPLYDSATLWKFEPNAGDWSKQTDVAVKAGKGHPNTNQANLAAGKWHWFLSHNVHYLGRVNVETGAVEYLELPAQLMPSSESREEDVWLWGKGNPDNRPTNASGFAVGDKGHRGTGWGHISAASPTLVGRYLFLPVVTGTVYVIDTQVEQLTPDALVAVNDLGPGGATWTLASLTYAKERLYAHTMKEIVCIEADD</sequence>
<dbReference type="RefSeq" id="WP_197455575.1">
    <property type="nucleotide sequence ID" value="NZ_CP037423.1"/>
</dbReference>
<dbReference type="KEGG" id="snep:Enr13x_72500"/>
<dbReference type="SUPFAM" id="SSF50998">
    <property type="entry name" value="Quinoprotein alcohol dehydrogenase-like"/>
    <property type="match status" value="2"/>
</dbReference>
<dbReference type="Gene3D" id="2.130.10.10">
    <property type="entry name" value="YVTN repeat-like/Quinoprotein amine dehydrogenase"/>
    <property type="match status" value="2"/>
</dbReference>
<dbReference type="InterPro" id="IPR015943">
    <property type="entry name" value="WD40/YVTN_repeat-like_dom_sf"/>
</dbReference>
<evidence type="ECO:0000313" key="2">
    <source>
        <dbReference type="Proteomes" id="UP000319004"/>
    </source>
</evidence>
<dbReference type="PANTHER" id="PTHR34512">
    <property type="entry name" value="CELL SURFACE PROTEIN"/>
    <property type="match status" value="1"/>
</dbReference>
<reference evidence="1 2" key="1">
    <citation type="submission" date="2019-03" db="EMBL/GenBank/DDBJ databases">
        <title>Deep-cultivation of Planctomycetes and their phenomic and genomic characterization uncovers novel biology.</title>
        <authorList>
            <person name="Wiegand S."/>
            <person name="Jogler M."/>
            <person name="Boedeker C."/>
            <person name="Pinto D."/>
            <person name="Vollmers J."/>
            <person name="Rivas-Marin E."/>
            <person name="Kohn T."/>
            <person name="Peeters S.H."/>
            <person name="Heuer A."/>
            <person name="Rast P."/>
            <person name="Oberbeckmann S."/>
            <person name="Bunk B."/>
            <person name="Jeske O."/>
            <person name="Meyerdierks A."/>
            <person name="Storesund J.E."/>
            <person name="Kallscheuer N."/>
            <person name="Luecker S."/>
            <person name="Lage O.M."/>
            <person name="Pohl T."/>
            <person name="Merkel B.J."/>
            <person name="Hornburger P."/>
            <person name="Mueller R.-W."/>
            <person name="Bruemmer F."/>
            <person name="Labrenz M."/>
            <person name="Spormann A.M."/>
            <person name="Op den Camp H."/>
            <person name="Overmann J."/>
            <person name="Amann R."/>
            <person name="Jetten M.S.M."/>
            <person name="Mascher T."/>
            <person name="Medema M.H."/>
            <person name="Devos D.P."/>
            <person name="Kaster A.-K."/>
            <person name="Ovreas L."/>
            <person name="Rohde M."/>
            <person name="Galperin M.Y."/>
            <person name="Jogler C."/>
        </authorList>
    </citation>
    <scope>NUCLEOTIDE SEQUENCE [LARGE SCALE GENOMIC DNA]</scope>
    <source>
        <strain evidence="1 2">Enr13</strain>
    </source>
</reference>
<dbReference type="InterPro" id="IPR011047">
    <property type="entry name" value="Quinoprotein_ADH-like_sf"/>
</dbReference>
<keyword evidence="2" id="KW-1185">Reference proteome</keyword>
<gene>
    <name evidence="1" type="ORF">Enr13x_72500</name>
</gene>
<organism evidence="1 2">
    <name type="scientific">Stieleria neptunia</name>
    <dbReference type="NCBI Taxonomy" id="2527979"/>
    <lineage>
        <taxon>Bacteria</taxon>
        <taxon>Pseudomonadati</taxon>
        <taxon>Planctomycetota</taxon>
        <taxon>Planctomycetia</taxon>
        <taxon>Pirellulales</taxon>
        <taxon>Pirellulaceae</taxon>
        <taxon>Stieleria</taxon>
    </lineage>
</organism>
<dbReference type="EMBL" id="CP037423">
    <property type="protein sequence ID" value="QDV47341.1"/>
    <property type="molecule type" value="Genomic_DNA"/>
</dbReference>
<dbReference type="PANTHER" id="PTHR34512:SF30">
    <property type="entry name" value="OUTER MEMBRANE PROTEIN ASSEMBLY FACTOR BAMB"/>
    <property type="match status" value="1"/>
</dbReference>
<name>A0A518I2L7_9BACT</name>
<proteinExistence type="predicted"/>
<protein>
    <submittedName>
        <fullName evidence="1">PQQ enzyme repeat protein</fullName>
    </submittedName>
</protein>
<dbReference type="AlphaFoldDB" id="A0A518I2L7"/>
<dbReference type="Proteomes" id="UP000319004">
    <property type="component" value="Chromosome"/>
</dbReference>
<evidence type="ECO:0000313" key="1">
    <source>
        <dbReference type="EMBL" id="QDV47341.1"/>
    </source>
</evidence>